<name>X1L195_9ZZZZ</name>
<feature type="non-terminal residue" evidence="1">
    <location>
        <position position="1"/>
    </location>
</feature>
<reference evidence="1" key="1">
    <citation type="journal article" date="2014" name="Front. Microbiol.">
        <title>High frequency of phylogenetically diverse reductive dehalogenase-homologous genes in deep subseafloor sedimentary metagenomes.</title>
        <authorList>
            <person name="Kawai M."/>
            <person name="Futagami T."/>
            <person name="Toyoda A."/>
            <person name="Takaki Y."/>
            <person name="Nishi S."/>
            <person name="Hori S."/>
            <person name="Arai W."/>
            <person name="Tsubouchi T."/>
            <person name="Morono Y."/>
            <person name="Uchiyama I."/>
            <person name="Ito T."/>
            <person name="Fujiyama A."/>
            <person name="Inagaki F."/>
            <person name="Takami H."/>
        </authorList>
    </citation>
    <scope>NUCLEOTIDE SEQUENCE</scope>
    <source>
        <strain evidence="1">Expedition CK06-06</strain>
    </source>
</reference>
<comment type="caution">
    <text evidence="1">The sequence shown here is derived from an EMBL/GenBank/DDBJ whole genome shotgun (WGS) entry which is preliminary data.</text>
</comment>
<proteinExistence type="predicted"/>
<dbReference type="EMBL" id="BARV01000540">
    <property type="protein sequence ID" value="GAH99660.1"/>
    <property type="molecule type" value="Genomic_DNA"/>
</dbReference>
<sequence>RSSNWNPPKVDTNAPEGVMVTDSFQAEKTQAHLASGGKVLLLPKLDKLPHSVKGGFQCDFWSPMFSVAAKKRGLPIPPGTLGFLCDPKSPALAKFPTEFHSNWQWWHLVKNSRPIQFDDTPDDYRPMVQVIDNFVRNHKLGLIAETKVGKGKMLICAIDLLGNQDKPEARQLLHSLLQYTDSRKFAPKAEIDGELLKKLLPITRDSHALYRR</sequence>
<dbReference type="AlphaFoldDB" id="X1L195"/>
<gene>
    <name evidence="1" type="ORF">S06H3_01975</name>
</gene>
<organism evidence="1">
    <name type="scientific">marine sediment metagenome</name>
    <dbReference type="NCBI Taxonomy" id="412755"/>
    <lineage>
        <taxon>unclassified sequences</taxon>
        <taxon>metagenomes</taxon>
        <taxon>ecological metagenomes</taxon>
    </lineage>
</organism>
<evidence type="ECO:0000313" key="1">
    <source>
        <dbReference type="EMBL" id="GAH99660.1"/>
    </source>
</evidence>
<accession>X1L195</accession>
<protein>
    <submittedName>
        <fullName evidence="1">Uncharacterized protein</fullName>
    </submittedName>
</protein>